<dbReference type="SUPFAM" id="SSF48452">
    <property type="entry name" value="TPR-like"/>
    <property type="match status" value="1"/>
</dbReference>
<name>A0A9P4IP66_9PEZI</name>
<feature type="non-terminal residue" evidence="1">
    <location>
        <position position="1"/>
    </location>
</feature>
<dbReference type="InterPro" id="IPR011990">
    <property type="entry name" value="TPR-like_helical_dom_sf"/>
</dbReference>
<gene>
    <name evidence="1" type="ORF">NA57DRAFT_30143</name>
</gene>
<dbReference type="AlphaFoldDB" id="A0A9P4IP66"/>
<evidence type="ECO:0000313" key="1">
    <source>
        <dbReference type="EMBL" id="KAF2105096.1"/>
    </source>
</evidence>
<dbReference type="Proteomes" id="UP000799772">
    <property type="component" value="Unassembled WGS sequence"/>
</dbReference>
<comment type="caution">
    <text evidence="1">The sequence shown here is derived from an EMBL/GenBank/DDBJ whole genome shotgun (WGS) entry which is preliminary data.</text>
</comment>
<evidence type="ECO:0000313" key="2">
    <source>
        <dbReference type="Proteomes" id="UP000799772"/>
    </source>
</evidence>
<reference evidence="1" key="1">
    <citation type="journal article" date="2020" name="Stud. Mycol.">
        <title>101 Dothideomycetes genomes: a test case for predicting lifestyles and emergence of pathogens.</title>
        <authorList>
            <person name="Haridas S."/>
            <person name="Albert R."/>
            <person name="Binder M."/>
            <person name="Bloem J."/>
            <person name="Labutti K."/>
            <person name="Salamov A."/>
            <person name="Andreopoulos B."/>
            <person name="Baker S."/>
            <person name="Barry K."/>
            <person name="Bills G."/>
            <person name="Bluhm B."/>
            <person name="Cannon C."/>
            <person name="Castanera R."/>
            <person name="Culley D."/>
            <person name="Daum C."/>
            <person name="Ezra D."/>
            <person name="Gonzalez J."/>
            <person name="Henrissat B."/>
            <person name="Kuo A."/>
            <person name="Liang C."/>
            <person name="Lipzen A."/>
            <person name="Lutzoni F."/>
            <person name="Magnuson J."/>
            <person name="Mondo S."/>
            <person name="Nolan M."/>
            <person name="Ohm R."/>
            <person name="Pangilinan J."/>
            <person name="Park H.-J."/>
            <person name="Ramirez L."/>
            <person name="Alfaro M."/>
            <person name="Sun H."/>
            <person name="Tritt A."/>
            <person name="Yoshinaga Y."/>
            <person name="Zwiers L.-H."/>
            <person name="Turgeon B."/>
            <person name="Goodwin S."/>
            <person name="Spatafora J."/>
            <person name="Crous P."/>
            <person name="Grigoriev I."/>
        </authorList>
    </citation>
    <scope>NUCLEOTIDE SEQUENCE</scope>
    <source>
        <strain evidence="1">CBS 133067</strain>
    </source>
</reference>
<sequence>IPTDLMRFLPPPESPDFPVLSLGMILLFDQAGAHLFSGADQRYLNSYFRPLRLRLLAQLSNLPSRLRPWRLERWEEQGWSFEHWAIRQIFFNGPLTHSEDIDNHALQRGLHENLRALVERRVKRRDPNRDTAGSDAHDTMLFVNLIRTGPPEDENVSMEKYLWWSCRIMDAHMPILREFGRYPYNVMWKGEEYTPEEKRYLERTQWFHVTKMNEGELNAMKEDMKAGRWPPLKEQ</sequence>
<keyword evidence="2" id="KW-1185">Reference proteome</keyword>
<dbReference type="EMBL" id="ML978121">
    <property type="protein sequence ID" value="KAF2105096.1"/>
    <property type="molecule type" value="Genomic_DNA"/>
</dbReference>
<accession>A0A9P4IP66</accession>
<protein>
    <submittedName>
        <fullName evidence="1">Uncharacterized protein</fullName>
    </submittedName>
</protein>
<dbReference type="OrthoDB" id="414698at2759"/>
<dbReference type="Pfam" id="PF06041">
    <property type="entry name" value="DUF924"/>
    <property type="match status" value="1"/>
</dbReference>
<organism evidence="1 2">
    <name type="scientific">Rhizodiscina lignyota</name>
    <dbReference type="NCBI Taxonomy" id="1504668"/>
    <lineage>
        <taxon>Eukaryota</taxon>
        <taxon>Fungi</taxon>
        <taxon>Dikarya</taxon>
        <taxon>Ascomycota</taxon>
        <taxon>Pezizomycotina</taxon>
        <taxon>Dothideomycetes</taxon>
        <taxon>Pleosporomycetidae</taxon>
        <taxon>Aulographales</taxon>
        <taxon>Rhizodiscinaceae</taxon>
        <taxon>Rhizodiscina</taxon>
    </lineage>
</organism>
<dbReference type="Gene3D" id="1.25.40.10">
    <property type="entry name" value="Tetratricopeptide repeat domain"/>
    <property type="match status" value="1"/>
</dbReference>
<dbReference type="InterPro" id="IPR010323">
    <property type="entry name" value="DUF924"/>
</dbReference>
<proteinExistence type="predicted"/>